<dbReference type="InterPro" id="IPR003114">
    <property type="entry name" value="Phox_assoc"/>
</dbReference>
<dbReference type="GO" id="GO:0035091">
    <property type="term" value="F:phosphatidylinositol binding"/>
    <property type="evidence" value="ECO:0007669"/>
    <property type="project" value="TreeGrafter"/>
</dbReference>
<dbReference type="SMART" id="SM00313">
    <property type="entry name" value="PXA"/>
    <property type="match status" value="1"/>
</dbReference>
<dbReference type="PANTHER" id="PTHR22999">
    <property type="entry name" value="PX SERINE/THREONINE KINASE PXK"/>
    <property type="match status" value="1"/>
</dbReference>
<dbReference type="STRING" id="236234.A0A1J9R6U1"/>
<dbReference type="PANTHER" id="PTHR22999:SF23">
    <property type="entry name" value="SORTING NEXIN-16"/>
    <property type="match status" value="1"/>
</dbReference>
<dbReference type="GeneID" id="31010947"/>
<evidence type="ECO:0000256" key="1">
    <source>
        <dbReference type="ARBA" id="ARBA00004496"/>
    </source>
</evidence>
<evidence type="ECO:0000259" key="4">
    <source>
        <dbReference type="PROSITE" id="PS51207"/>
    </source>
</evidence>
<evidence type="ECO:0000256" key="3">
    <source>
        <dbReference type="SAM" id="MobiDB-lite"/>
    </source>
</evidence>
<dbReference type="GO" id="GO:0005769">
    <property type="term" value="C:early endosome"/>
    <property type="evidence" value="ECO:0007669"/>
    <property type="project" value="TreeGrafter"/>
</dbReference>
<protein>
    <submittedName>
        <fullName evidence="5">Pxa domain-containing protein</fullName>
    </submittedName>
</protein>
<dbReference type="Pfam" id="PF02194">
    <property type="entry name" value="PXA"/>
    <property type="match status" value="1"/>
</dbReference>
<dbReference type="Proteomes" id="UP000183809">
    <property type="component" value="Unassembled WGS sequence"/>
</dbReference>
<proteinExistence type="predicted"/>
<evidence type="ECO:0000313" key="5">
    <source>
        <dbReference type="EMBL" id="OJD36312.1"/>
    </source>
</evidence>
<reference evidence="5 6" key="1">
    <citation type="submission" date="2016-10" db="EMBL/GenBank/DDBJ databases">
        <title>Proteomics and genomics reveal pathogen-plant mechanisms compatible with a hemibiotrophic lifestyle of Diplodia corticola.</title>
        <authorList>
            <person name="Fernandes I."/>
            <person name="De Jonge R."/>
            <person name="Van De Peer Y."/>
            <person name="Devreese B."/>
            <person name="Alves A."/>
            <person name="Esteves A.C."/>
        </authorList>
    </citation>
    <scope>NUCLEOTIDE SEQUENCE [LARGE SCALE GENOMIC DNA]</scope>
    <source>
        <strain evidence="5 6">CBS 112549</strain>
    </source>
</reference>
<comment type="subcellular location">
    <subcellularLocation>
        <location evidence="1">Cytoplasm</location>
    </subcellularLocation>
</comment>
<keyword evidence="2" id="KW-0963">Cytoplasm</keyword>
<dbReference type="RefSeq" id="XP_020132572.1">
    <property type="nucleotide sequence ID" value="XM_020270688.1"/>
</dbReference>
<keyword evidence="6" id="KW-1185">Reference proteome</keyword>
<feature type="compositionally biased region" description="Low complexity" evidence="3">
    <location>
        <begin position="34"/>
        <end position="51"/>
    </location>
</feature>
<dbReference type="GO" id="GO:0005770">
    <property type="term" value="C:late endosome"/>
    <property type="evidence" value="ECO:0007669"/>
    <property type="project" value="TreeGrafter"/>
</dbReference>
<organism evidence="5 6">
    <name type="scientific">Diplodia corticola</name>
    <dbReference type="NCBI Taxonomy" id="236234"/>
    <lineage>
        <taxon>Eukaryota</taxon>
        <taxon>Fungi</taxon>
        <taxon>Dikarya</taxon>
        <taxon>Ascomycota</taxon>
        <taxon>Pezizomycotina</taxon>
        <taxon>Dothideomycetes</taxon>
        <taxon>Dothideomycetes incertae sedis</taxon>
        <taxon>Botryosphaeriales</taxon>
        <taxon>Botryosphaeriaceae</taxon>
        <taxon>Diplodia</taxon>
    </lineage>
</organism>
<dbReference type="PROSITE" id="PS51207">
    <property type="entry name" value="PXA"/>
    <property type="match status" value="1"/>
</dbReference>
<dbReference type="GO" id="GO:0045022">
    <property type="term" value="P:early endosome to late endosome transport"/>
    <property type="evidence" value="ECO:0007669"/>
    <property type="project" value="TreeGrafter"/>
</dbReference>
<sequence length="441" mass="46995">MPQPPMRVSSAPQVPPSKPSRLATGPDPHSASLPTRAAARPEATARASADAASDKATAAYVRRVLCAHQLSSNILAGGEKGKPSPKPLDELLPPLTSSNEVDLQVYAIIAVIIKEFVYGWYAKITPDHVFVDEVIRIIAHCTRGLEQRLRKVDLEGLILDEIPQLVTQHLDAYRTAQRASEDSPLAAGHRHIYHTLRPHPALTPVPSEAEPATVVEQGENEACWRQLLVQGVLAVLLPTEDLDNACLRALVAEIISEMIIGGAVSNKVCEAWMLWEAVEKIAEVVHAAEAAPPAPPAKATSRLEQFGLVNEAAPRARSDGGAAGRAIGELSLLFWAACQFAFLAATWVRAVVAALAASPSLPERSRLVSSSPVEGRRQSLEAAWAAEEPSAVLGMSAWTCAGQLLELKARMPWLAGALSLAQWSAVSGPGRVGGTNAPLDR</sequence>
<name>A0A1J9R6U1_9PEZI</name>
<dbReference type="AlphaFoldDB" id="A0A1J9R6U1"/>
<dbReference type="EMBL" id="MNUE01000012">
    <property type="protein sequence ID" value="OJD36312.1"/>
    <property type="molecule type" value="Genomic_DNA"/>
</dbReference>
<dbReference type="InterPro" id="IPR051837">
    <property type="entry name" value="SortingNexin/PXDomain-PKLike"/>
</dbReference>
<evidence type="ECO:0000313" key="6">
    <source>
        <dbReference type="Proteomes" id="UP000183809"/>
    </source>
</evidence>
<dbReference type="OrthoDB" id="5582218at2759"/>
<feature type="domain" description="PXA" evidence="4">
    <location>
        <begin position="98"/>
        <end position="286"/>
    </location>
</feature>
<accession>A0A1J9R6U1</accession>
<feature type="region of interest" description="Disordered" evidence="3">
    <location>
        <begin position="1"/>
        <end position="51"/>
    </location>
</feature>
<comment type="caution">
    <text evidence="5">The sequence shown here is derived from an EMBL/GenBank/DDBJ whole genome shotgun (WGS) entry which is preliminary data.</text>
</comment>
<evidence type="ECO:0000256" key="2">
    <source>
        <dbReference type="ARBA" id="ARBA00022490"/>
    </source>
</evidence>
<gene>
    <name evidence="5" type="ORF">BKCO1_1200019</name>
</gene>